<dbReference type="PRINTS" id="PR00972">
    <property type="entry name" value="RIBSOMALS12E"/>
</dbReference>
<name>A0A7S2CD91_9STRA</name>
<dbReference type="Pfam" id="PF01248">
    <property type="entry name" value="Ribosomal_L7Ae"/>
    <property type="match status" value="1"/>
</dbReference>
<keyword evidence="2 4" id="KW-0689">Ribosomal protein</keyword>
<dbReference type="EMBL" id="HBGS01027399">
    <property type="protein sequence ID" value="CAD9422120.1"/>
    <property type="molecule type" value="Transcribed_RNA"/>
</dbReference>
<comment type="similarity">
    <text evidence="1 4">Belongs to the eukaryotic ribosomal protein eS12 family.</text>
</comment>
<organism evidence="6">
    <name type="scientific">Octactis speculum</name>
    <dbReference type="NCBI Taxonomy" id="3111310"/>
    <lineage>
        <taxon>Eukaryota</taxon>
        <taxon>Sar</taxon>
        <taxon>Stramenopiles</taxon>
        <taxon>Ochrophyta</taxon>
        <taxon>Dictyochophyceae</taxon>
        <taxon>Dictyochales</taxon>
        <taxon>Dictyochaceae</taxon>
        <taxon>Octactis</taxon>
    </lineage>
</organism>
<dbReference type="InterPro" id="IPR029064">
    <property type="entry name" value="Ribosomal_eL30-like_sf"/>
</dbReference>
<evidence type="ECO:0000256" key="1">
    <source>
        <dbReference type="ARBA" id="ARBA00005824"/>
    </source>
</evidence>
<dbReference type="GO" id="GO:1990904">
    <property type="term" value="C:ribonucleoprotein complex"/>
    <property type="evidence" value="ECO:0007669"/>
    <property type="project" value="UniProtKB-KW"/>
</dbReference>
<dbReference type="GO" id="GO:0003735">
    <property type="term" value="F:structural constituent of ribosome"/>
    <property type="evidence" value="ECO:0007669"/>
    <property type="project" value="InterPro"/>
</dbReference>
<evidence type="ECO:0000259" key="5">
    <source>
        <dbReference type="Pfam" id="PF01248"/>
    </source>
</evidence>
<sequence>MAEEEVMDEVAAEEPEVEVEEMGVLDALKEVLKKALVHDGLRRGLHEGVKALDRHSAKLCCLAKDCDNPEYNKLVRALCEEGGVNLVMVETGKTLGEWCGLCKIDENGEAVKVVRCSCAVVTEFGEETQALNILLEFLKKQAS</sequence>
<dbReference type="GO" id="GO:0005840">
    <property type="term" value="C:ribosome"/>
    <property type="evidence" value="ECO:0007669"/>
    <property type="project" value="UniProtKB-KW"/>
</dbReference>
<evidence type="ECO:0000256" key="2">
    <source>
        <dbReference type="ARBA" id="ARBA00022980"/>
    </source>
</evidence>
<dbReference type="PROSITE" id="PS01189">
    <property type="entry name" value="RIBOSOMAL_S12E"/>
    <property type="match status" value="1"/>
</dbReference>
<protein>
    <recommendedName>
        <fullName evidence="4">40S ribosomal protein S12</fullName>
    </recommendedName>
</protein>
<proteinExistence type="inferred from homology"/>
<dbReference type="GO" id="GO:0006412">
    <property type="term" value="P:translation"/>
    <property type="evidence" value="ECO:0007669"/>
    <property type="project" value="InterPro"/>
</dbReference>
<reference evidence="6" key="1">
    <citation type="submission" date="2021-01" db="EMBL/GenBank/DDBJ databases">
        <authorList>
            <person name="Corre E."/>
            <person name="Pelletier E."/>
            <person name="Niang G."/>
            <person name="Scheremetjew M."/>
            <person name="Finn R."/>
            <person name="Kale V."/>
            <person name="Holt S."/>
            <person name="Cochrane G."/>
            <person name="Meng A."/>
            <person name="Brown T."/>
            <person name="Cohen L."/>
        </authorList>
    </citation>
    <scope>NUCLEOTIDE SEQUENCE</scope>
    <source>
        <strain evidence="6">CCMP1381</strain>
    </source>
</reference>
<dbReference type="InterPro" id="IPR047860">
    <property type="entry name" value="Ribosomal_eS12_CS"/>
</dbReference>
<gene>
    <name evidence="6" type="ORF">DSPE1174_LOCUS13873</name>
</gene>
<dbReference type="SUPFAM" id="SSF55315">
    <property type="entry name" value="L30e-like"/>
    <property type="match status" value="1"/>
</dbReference>
<dbReference type="PANTHER" id="PTHR11843">
    <property type="entry name" value="40S RIBOSOMAL PROTEIN S12"/>
    <property type="match status" value="1"/>
</dbReference>
<evidence type="ECO:0000313" key="6">
    <source>
        <dbReference type="EMBL" id="CAD9422120.1"/>
    </source>
</evidence>
<keyword evidence="3 4" id="KW-0687">Ribonucleoprotein</keyword>
<feature type="domain" description="Ribosomal protein eL8/eL30/eS12/Gadd45" evidence="5">
    <location>
        <begin position="26"/>
        <end position="120"/>
    </location>
</feature>
<accession>A0A7S2CD91</accession>
<dbReference type="InterPro" id="IPR004038">
    <property type="entry name" value="Ribosomal_eL8/eL30/eS12/Gad45"/>
</dbReference>
<dbReference type="FunFam" id="3.30.1330.30:FF:000039">
    <property type="entry name" value="40S ribosomal protein S12"/>
    <property type="match status" value="1"/>
</dbReference>
<dbReference type="Gene3D" id="3.30.1330.30">
    <property type="match status" value="1"/>
</dbReference>
<evidence type="ECO:0000256" key="4">
    <source>
        <dbReference type="RuleBase" id="RU000670"/>
    </source>
</evidence>
<evidence type="ECO:0000256" key="3">
    <source>
        <dbReference type="ARBA" id="ARBA00023274"/>
    </source>
</evidence>
<dbReference type="InterPro" id="IPR000530">
    <property type="entry name" value="Ribosomal_eS12"/>
</dbReference>
<dbReference type="AlphaFoldDB" id="A0A7S2CD91"/>